<keyword evidence="4" id="KW-0963">Cytoplasm</keyword>
<dbReference type="Proteomes" id="UP000823388">
    <property type="component" value="Chromosome 5K"/>
</dbReference>
<evidence type="ECO:0000256" key="1">
    <source>
        <dbReference type="ARBA" id="ARBA00004123"/>
    </source>
</evidence>
<evidence type="ECO:0000313" key="10">
    <source>
        <dbReference type="EMBL" id="KAG2601656.1"/>
    </source>
</evidence>
<evidence type="ECO:0000256" key="9">
    <source>
        <dbReference type="SAM" id="MobiDB-lite"/>
    </source>
</evidence>
<dbReference type="GO" id="GO:0010427">
    <property type="term" value="F:abscisic acid binding"/>
    <property type="evidence" value="ECO:0007669"/>
    <property type="project" value="TreeGrafter"/>
</dbReference>
<comment type="similarity">
    <text evidence="3">Belongs to the PYR/PYL/RCAR abscisic acid intracellular receptor family.</text>
</comment>
<dbReference type="GO" id="GO:0005634">
    <property type="term" value="C:nucleus"/>
    <property type="evidence" value="ECO:0007669"/>
    <property type="project" value="UniProtKB-SubCell"/>
</dbReference>
<dbReference type="SUPFAM" id="SSF55961">
    <property type="entry name" value="Bet v1-like"/>
    <property type="match status" value="1"/>
</dbReference>
<reference evidence="10" key="1">
    <citation type="submission" date="2020-05" db="EMBL/GenBank/DDBJ databases">
        <title>WGS assembly of Panicum virgatum.</title>
        <authorList>
            <person name="Lovell J.T."/>
            <person name="Jenkins J."/>
            <person name="Shu S."/>
            <person name="Juenger T.E."/>
            <person name="Schmutz J."/>
        </authorList>
    </citation>
    <scope>NUCLEOTIDE SEQUENCE</scope>
    <source>
        <strain evidence="10">AP13</strain>
    </source>
</reference>
<evidence type="ECO:0000256" key="5">
    <source>
        <dbReference type="ARBA" id="ARBA00022682"/>
    </source>
</evidence>
<evidence type="ECO:0000313" key="11">
    <source>
        <dbReference type="Proteomes" id="UP000823388"/>
    </source>
</evidence>
<sequence length="141" mass="14997">MSSQQHGHITTNGSAAAASTCPGHAKVPSAVVRHHDHVVAAGQCCSVVARTMKAPVDAVWSLVRRFDDPQGYKGCIASCDIAEGDGATAGSVRELSLVSGMPGKSSRERLEILDNEQRVISFPHPGQRAQLLQLSLCYYRA</sequence>
<dbReference type="PANTHER" id="PTHR31213">
    <property type="entry name" value="OS08G0374000 PROTEIN-RELATED"/>
    <property type="match status" value="1"/>
</dbReference>
<comment type="subcellular location">
    <subcellularLocation>
        <location evidence="2">Cytoplasm</location>
    </subcellularLocation>
    <subcellularLocation>
        <location evidence="1">Nucleus</location>
    </subcellularLocation>
</comment>
<dbReference type="InterPro" id="IPR023393">
    <property type="entry name" value="START-like_dom_sf"/>
</dbReference>
<dbReference type="Pfam" id="PF10604">
    <property type="entry name" value="Polyketide_cyc2"/>
    <property type="match status" value="1"/>
</dbReference>
<keyword evidence="8" id="KW-0650">Protein phosphatase inhibitor</keyword>
<keyword evidence="5" id="KW-0938">Abscisic acid signaling pathway</keyword>
<dbReference type="AlphaFoldDB" id="A0A8T0SZX4"/>
<dbReference type="CDD" id="cd07821">
    <property type="entry name" value="PYR_PYL_RCAR_like"/>
    <property type="match status" value="1"/>
</dbReference>
<feature type="region of interest" description="Disordered" evidence="9">
    <location>
        <begin position="1"/>
        <end position="20"/>
    </location>
</feature>
<dbReference type="EMBL" id="CM029045">
    <property type="protein sequence ID" value="KAG2601656.1"/>
    <property type="molecule type" value="Genomic_DNA"/>
</dbReference>
<evidence type="ECO:0000256" key="8">
    <source>
        <dbReference type="ARBA" id="ARBA00023272"/>
    </source>
</evidence>
<proteinExistence type="inferred from homology"/>
<evidence type="ECO:0000256" key="6">
    <source>
        <dbReference type="ARBA" id="ARBA00023170"/>
    </source>
</evidence>
<gene>
    <name evidence="10" type="ORF">PVAP13_5KG612700</name>
</gene>
<protein>
    <submittedName>
        <fullName evidence="10">Uncharacterized protein</fullName>
    </submittedName>
</protein>
<evidence type="ECO:0000256" key="2">
    <source>
        <dbReference type="ARBA" id="ARBA00004496"/>
    </source>
</evidence>
<evidence type="ECO:0000256" key="3">
    <source>
        <dbReference type="ARBA" id="ARBA00008594"/>
    </source>
</evidence>
<dbReference type="InterPro" id="IPR019587">
    <property type="entry name" value="Polyketide_cyclase/dehydratase"/>
</dbReference>
<dbReference type="GO" id="GO:0005737">
    <property type="term" value="C:cytoplasm"/>
    <property type="evidence" value="ECO:0007669"/>
    <property type="project" value="UniProtKB-SubCell"/>
</dbReference>
<dbReference type="GO" id="GO:0009738">
    <property type="term" value="P:abscisic acid-activated signaling pathway"/>
    <property type="evidence" value="ECO:0007669"/>
    <property type="project" value="UniProtKB-KW"/>
</dbReference>
<comment type="caution">
    <text evidence="10">The sequence shown here is derived from an EMBL/GenBank/DDBJ whole genome shotgun (WGS) entry which is preliminary data.</text>
</comment>
<organism evidence="10 11">
    <name type="scientific">Panicum virgatum</name>
    <name type="common">Blackwell switchgrass</name>
    <dbReference type="NCBI Taxonomy" id="38727"/>
    <lineage>
        <taxon>Eukaryota</taxon>
        <taxon>Viridiplantae</taxon>
        <taxon>Streptophyta</taxon>
        <taxon>Embryophyta</taxon>
        <taxon>Tracheophyta</taxon>
        <taxon>Spermatophyta</taxon>
        <taxon>Magnoliopsida</taxon>
        <taxon>Liliopsida</taxon>
        <taxon>Poales</taxon>
        <taxon>Poaceae</taxon>
        <taxon>PACMAD clade</taxon>
        <taxon>Panicoideae</taxon>
        <taxon>Panicodae</taxon>
        <taxon>Paniceae</taxon>
        <taxon>Panicinae</taxon>
        <taxon>Panicum</taxon>
        <taxon>Panicum sect. Hiantes</taxon>
    </lineage>
</organism>
<dbReference type="Gene3D" id="3.30.530.20">
    <property type="match status" value="1"/>
</dbReference>
<keyword evidence="7" id="KW-0539">Nucleus</keyword>
<dbReference type="GO" id="GO:0038023">
    <property type="term" value="F:signaling receptor activity"/>
    <property type="evidence" value="ECO:0007669"/>
    <property type="project" value="TreeGrafter"/>
</dbReference>
<evidence type="ECO:0000256" key="4">
    <source>
        <dbReference type="ARBA" id="ARBA00022490"/>
    </source>
</evidence>
<dbReference type="InterPro" id="IPR050279">
    <property type="entry name" value="Plant_def-hormone_signal"/>
</dbReference>
<name>A0A8T0SZX4_PANVG</name>
<keyword evidence="11" id="KW-1185">Reference proteome</keyword>
<evidence type="ECO:0000256" key="7">
    <source>
        <dbReference type="ARBA" id="ARBA00023242"/>
    </source>
</evidence>
<dbReference type="PANTHER" id="PTHR31213:SF178">
    <property type="entry name" value="OS01G0827800 PROTEIN"/>
    <property type="match status" value="1"/>
</dbReference>
<keyword evidence="6" id="KW-0675">Receptor</keyword>
<dbReference type="GO" id="GO:0004864">
    <property type="term" value="F:protein phosphatase inhibitor activity"/>
    <property type="evidence" value="ECO:0007669"/>
    <property type="project" value="UniProtKB-KW"/>
</dbReference>
<feature type="compositionally biased region" description="Polar residues" evidence="9">
    <location>
        <begin position="1"/>
        <end position="14"/>
    </location>
</feature>
<accession>A0A8T0SZX4</accession>